<dbReference type="InterPro" id="IPR014001">
    <property type="entry name" value="Helicase_ATP-bd"/>
</dbReference>
<dbReference type="Pfam" id="PF00271">
    <property type="entry name" value="Helicase_C"/>
    <property type="match status" value="1"/>
</dbReference>
<evidence type="ECO:0000256" key="8">
    <source>
        <dbReference type="SAM" id="MobiDB-lite"/>
    </source>
</evidence>
<dbReference type="Pfam" id="PF21010">
    <property type="entry name" value="HA2_C"/>
    <property type="match status" value="1"/>
</dbReference>
<reference evidence="11" key="1">
    <citation type="submission" date="2022-03" db="EMBL/GenBank/DDBJ databases">
        <authorList>
            <person name="Lindestad O."/>
        </authorList>
    </citation>
    <scope>NUCLEOTIDE SEQUENCE</scope>
</reference>
<dbReference type="InterPro" id="IPR001650">
    <property type="entry name" value="Helicase_C-like"/>
</dbReference>
<evidence type="ECO:0000256" key="4">
    <source>
        <dbReference type="ARBA" id="ARBA00022801"/>
    </source>
</evidence>
<dbReference type="SMART" id="SM00487">
    <property type="entry name" value="DEXDc"/>
    <property type="match status" value="1"/>
</dbReference>
<dbReference type="GO" id="GO:0005730">
    <property type="term" value="C:nucleolus"/>
    <property type="evidence" value="ECO:0007669"/>
    <property type="project" value="TreeGrafter"/>
</dbReference>
<evidence type="ECO:0000256" key="6">
    <source>
        <dbReference type="ARBA" id="ARBA00022840"/>
    </source>
</evidence>
<sequence>MGRKRYNAKARQVVKTSIDDSKTNEIKLDIDTKEYGSTDTSNLLVLPSKKRKTNLIAEKKEKTRFLSKAQRKRFEKIVDKKKKKENRAALLESLSLVQATPEEVNQLTTISSVQTLGLRKLNEHKLEENVHKAHSENIEQKKFSSIAGAKKRLRLLRMDNTCSKKKKYDPNVIGLEELSDDETSSESDAEELEVIENDNLSKDKVNKSLNEHDTPTIIKKEQSNAQENINTVKQINQEKEKLPEQGVKDIKKPLLEHTTVHIEVKRDPKIQVARLKLPILGEEQRIMELVNENEFVIVAGETGLVGRRGVVITVLLTSHSIVILTALTPDWRSGQQPCFLIPKSKALGFGQAGVGSGKTTQLPQFLYEAGYAESKMIGVTEPRRVATVAMSVRVGHELGLTNKHVSYLMRFEGNVCKDTKIKFMTDGVLLKEIQSDFLLSKYSVIIIDEAHERSVYTDILLGLLSRIVPLRRKRGSPLRLIIMSATLRVEDFTENTRLFKIPPPVIKVESRQFPVTIHFNKSTYSDYLKEAYKKTVKIHTRLPEGGILIFVTGQQEVNYLVRKLRASFPYRKDVDYSKLITKKKTNEVDTALDSEPEDIDSDDDEVEKEMKRIRKARRKAKKRGKTLPKINLDDYDMPEDDGQADLVSDDDSEGHLSDSDAEEDSLTPAIKSCRQPLWVLPLYSMLGSSKQSRVFEPTPAGARLCVVSTDVAETSLTIPGVKYVVDTGKKKMRVYDHTTGASAWRIVWTSQASAEQRSGRAGRTSAGHAYRLYSSAVFQHDCVPHYEPDLCRRPVDDLVLMMKCMGIDKVVNFPYPTAPDRLQLRLAEKRLEVLGILEKPAFRNTRRKDYEEVLQVTPLGKAVSAFPILPRYGKMLALSHQFNLLPYSIALVSALTVQEVMTGKAQNWPATGNTLLLGDPGVLLRAVGAAEYSFVKGEEELFCAKYGLREKVVCKIPIGRQSFSKAEKVFCILTVPAFNDGQKLGQATAKDRSAIKMLNITPSWN</sequence>
<dbReference type="GO" id="GO:0005524">
    <property type="term" value="F:ATP binding"/>
    <property type="evidence" value="ECO:0007669"/>
    <property type="project" value="UniProtKB-KW"/>
</dbReference>
<dbReference type="SMART" id="SM00847">
    <property type="entry name" value="HA2"/>
    <property type="match status" value="1"/>
</dbReference>
<evidence type="ECO:0000259" key="9">
    <source>
        <dbReference type="PROSITE" id="PS51192"/>
    </source>
</evidence>
<keyword evidence="5" id="KW-0347">Helicase</keyword>
<feature type="compositionally biased region" description="Acidic residues" evidence="8">
    <location>
        <begin position="633"/>
        <end position="652"/>
    </location>
</feature>
<dbReference type="Gene3D" id="1.20.120.1080">
    <property type="match status" value="1"/>
</dbReference>
<feature type="domain" description="Helicase ATP-binding" evidence="9">
    <location>
        <begin position="339"/>
        <end position="505"/>
    </location>
</feature>
<dbReference type="InterPro" id="IPR007502">
    <property type="entry name" value="Helicase-assoc_dom"/>
</dbReference>
<keyword evidence="12" id="KW-1185">Reference proteome</keyword>
<keyword evidence="4" id="KW-0378">Hydrolase</keyword>
<dbReference type="GO" id="GO:0000462">
    <property type="term" value="P:maturation of SSU-rRNA from tricistronic rRNA transcript (SSU-rRNA, 5.8S rRNA, LSU-rRNA)"/>
    <property type="evidence" value="ECO:0007669"/>
    <property type="project" value="TreeGrafter"/>
</dbReference>
<feature type="domain" description="Helicase C-terminal" evidence="10">
    <location>
        <begin position="631"/>
        <end position="806"/>
    </location>
</feature>
<gene>
    <name evidence="11" type="primary">jg13699</name>
    <name evidence="11" type="ORF">PAEG_LOCUS15915</name>
</gene>
<evidence type="ECO:0000256" key="2">
    <source>
        <dbReference type="ARBA" id="ARBA00012552"/>
    </source>
</evidence>
<dbReference type="PANTHER" id="PTHR18934:SF99">
    <property type="entry name" value="ATP-DEPENDENT RNA HELICASE DHX37-RELATED"/>
    <property type="match status" value="1"/>
</dbReference>
<dbReference type="EMBL" id="CAKXAJ010025409">
    <property type="protein sequence ID" value="CAH2238891.1"/>
    <property type="molecule type" value="Genomic_DNA"/>
</dbReference>
<dbReference type="GO" id="GO:0003723">
    <property type="term" value="F:RNA binding"/>
    <property type="evidence" value="ECO:0007669"/>
    <property type="project" value="TreeGrafter"/>
</dbReference>
<keyword evidence="3" id="KW-0547">Nucleotide-binding</keyword>
<proteinExistence type="inferred from homology"/>
<dbReference type="InterPro" id="IPR002464">
    <property type="entry name" value="DNA/RNA_helicase_DEAH_CS"/>
</dbReference>
<evidence type="ECO:0000256" key="5">
    <source>
        <dbReference type="ARBA" id="ARBA00022806"/>
    </source>
</evidence>
<keyword evidence="6" id="KW-0067">ATP-binding</keyword>
<comment type="caution">
    <text evidence="11">The sequence shown here is derived from an EMBL/GenBank/DDBJ whole genome shotgun (WGS) entry which is preliminary data.</text>
</comment>
<dbReference type="CDD" id="cd18791">
    <property type="entry name" value="SF2_C_RHA"/>
    <property type="match status" value="1"/>
</dbReference>
<organism evidence="11 12">
    <name type="scientific">Pararge aegeria aegeria</name>
    <dbReference type="NCBI Taxonomy" id="348720"/>
    <lineage>
        <taxon>Eukaryota</taxon>
        <taxon>Metazoa</taxon>
        <taxon>Ecdysozoa</taxon>
        <taxon>Arthropoda</taxon>
        <taxon>Hexapoda</taxon>
        <taxon>Insecta</taxon>
        <taxon>Pterygota</taxon>
        <taxon>Neoptera</taxon>
        <taxon>Endopterygota</taxon>
        <taxon>Lepidoptera</taxon>
        <taxon>Glossata</taxon>
        <taxon>Ditrysia</taxon>
        <taxon>Papilionoidea</taxon>
        <taxon>Nymphalidae</taxon>
        <taxon>Satyrinae</taxon>
        <taxon>Satyrini</taxon>
        <taxon>Parargina</taxon>
        <taxon>Pararge</taxon>
    </lineage>
</organism>
<dbReference type="GO" id="GO:0016787">
    <property type="term" value="F:hydrolase activity"/>
    <property type="evidence" value="ECO:0007669"/>
    <property type="project" value="UniProtKB-KW"/>
</dbReference>
<dbReference type="PROSITE" id="PS51194">
    <property type="entry name" value="HELICASE_CTER"/>
    <property type="match status" value="1"/>
</dbReference>
<comment type="similarity">
    <text evidence="1">Belongs to the DEAD box helicase family. DEAH subfamily.</text>
</comment>
<evidence type="ECO:0000256" key="7">
    <source>
        <dbReference type="ARBA" id="ARBA00047984"/>
    </source>
</evidence>
<dbReference type="PROSITE" id="PS51192">
    <property type="entry name" value="HELICASE_ATP_BIND_1"/>
    <property type="match status" value="1"/>
</dbReference>
<dbReference type="AlphaFoldDB" id="A0A8S4RLC3"/>
<dbReference type="InterPro" id="IPR027417">
    <property type="entry name" value="P-loop_NTPase"/>
</dbReference>
<evidence type="ECO:0000313" key="11">
    <source>
        <dbReference type="EMBL" id="CAH2238891.1"/>
    </source>
</evidence>
<dbReference type="GO" id="GO:0003724">
    <property type="term" value="F:RNA helicase activity"/>
    <property type="evidence" value="ECO:0007669"/>
    <property type="project" value="UniProtKB-EC"/>
</dbReference>
<dbReference type="OrthoDB" id="10025033at2759"/>
<evidence type="ECO:0000259" key="10">
    <source>
        <dbReference type="PROSITE" id="PS51194"/>
    </source>
</evidence>
<protein>
    <recommendedName>
        <fullName evidence="2">RNA helicase</fullName>
        <ecNumber evidence="2">3.6.4.13</ecNumber>
    </recommendedName>
</protein>
<dbReference type="FunFam" id="3.40.50.300:FF:000637">
    <property type="entry name" value="ATP-dependent RNA helicase DHX37/DHR1"/>
    <property type="match status" value="1"/>
</dbReference>
<dbReference type="CDD" id="cd17982">
    <property type="entry name" value="DEXHc_DHX37"/>
    <property type="match status" value="1"/>
</dbReference>
<accession>A0A8S4RLC3</accession>
<dbReference type="SUPFAM" id="SSF52540">
    <property type="entry name" value="P-loop containing nucleoside triphosphate hydrolases"/>
    <property type="match status" value="1"/>
</dbReference>
<evidence type="ECO:0000313" key="12">
    <source>
        <dbReference type="Proteomes" id="UP000838756"/>
    </source>
</evidence>
<feature type="compositionally biased region" description="Basic and acidic residues" evidence="8">
    <location>
        <begin position="205"/>
        <end position="222"/>
    </location>
</feature>
<evidence type="ECO:0000256" key="1">
    <source>
        <dbReference type="ARBA" id="ARBA00008792"/>
    </source>
</evidence>
<evidence type="ECO:0000256" key="3">
    <source>
        <dbReference type="ARBA" id="ARBA00022741"/>
    </source>
</evidence>
<dbReference type="PROSITE" id="PS00690">
    <property type="entry name" value="DEAH_ATP_HELICASE"/>
    <property type="match status" value="1"/>
</dbReference>
<dbReference type="SMART" id="SM00490">
    <property type="entry name" value="HELICc"/>
    <property type="match status" value="1"/>
</dbReference>
<dbReference type="Proteomes" id="UP000838756">
    <property type="component" value="Unassembled WGS sequence"/>
</dbReference>
<feature type="region of interest" description="Disordered" evidence="8">
    <location>
        <begin position="205"/>
        <end position="225"/>
    </location>
</feature>
<dbReference type="PANTHER" id="PTHR18934">
    <property type="entry name" value="ATP-DEPENDENT RNA HELICASE"/>
    <property type="match status" value="1"/>
</dbReference>
<name>A0A8S4RLC3_9NEOP</name>
<comment type="catalytic activity">
    <reaction evidence="7">
        <text>ATP + H2O = ADP + phosphate + H(+)</text>
        <dbReference type="Rhea" id="RHEA:13065"/>
        <dbReference type="ChEBI" id="CHEBI:15377"/>
        <dbReference type="ChEBI" id="CHEBI:15378"/>
        <dbReference type="ChEBI" id="CHEBI:30616"/>
        <dbReference type="ChEBI" id="CHEBI:43474"/>
        <dbReference type="ChEBI" id="CHEBI:456216"/>
        <dbReference type="EC" id="3.6.4.13"/>
    </reaction>
</comment>
<feature type="region of interest" description="Disordered" evidence="8">
    <location>
        <begin position="629"/>
        <end position="667"/>
    </location>
</feature>
<dbReference type="Gene3D" id="3.40.50.300">
    <property type="entry name" value="P-loop containing nucleotide triphosphate hydrolases"/>
    <property type="match status" value="3"/>
</dbReference>
<dbReference type="EC" id="3.6.4.13" evidence="2"/>